<dbReference type="Proteomes" id="UP000198816">
    <property type="component" value="Unassembled WGS sequence"/>
</dbReference>
<sequence length="330" mass="35604">MKRRTFIHAMGAAGALGLSGRWTLAEAVDRAATVQPLTPVFDRLPSLLAAAARAQQTPGLASSLPVGTDPSLAARDLLEDWDTHLHPLVIALGPAAERILDRLPERIAIPADCALYRTGSTQGHQAAEALALRLDRCASALLLIDPSDDRARRDAPIWTRHLAASEVYLRAAVVLDTSAEGLDPDWRATLDGPVIEIGRTCGDLETAALIEAMLPGLPFFQPAMICCDPVDVHTILASGARARTTAVRWTHPEECTDAIADACADLVSTRSRGALGWLHTDLQFTIDEWDVLNTLLSDRLPPNTDLLLIPFPDPTRVHGERVLSLTVVED</sequence>
<evidence type="ECO:0000313" key="2">
    <source>
        <dbReference type="Proteomes" id="UP000198816"/>
    </source>
</evidence>
<organism evidence="1 2">
    <name type="scientific">Thiocapsa roseopersicina</name>
    <dbReference type="NCBI Taxonomy" id="1058"/>
    <lineage>
        <taxon>Bacteria</taxon>
        <taxon>Pseudomonadati</taxon>
        <taxon>Pseudomonadota</taxon>
        <taxon>Gammaproteobacteria</taxon>
        <taxon>Chromatiales</taxon>
        <taxon>Chromatiaceae</taxon>
        <taxon>Thiocapsa</taxon>
    </lineage>
</organism>
<gene>
    <name evidence="1" type="ORF">SAMN05421783_12467</name>
</gene>
<protein>
    <submittedName>
        <fullName evidence="1">Uncharacterized protein</fullName>
    </submittedName>
</protein>
<keyword evidence="2" id="KW-1185">Reference proteome</keyword>
<name>A0A1H3BHN1_THIRO</name>
<dbReference type="STRING" id="1058.SAMN05421783_12467"/>
<evidence type="ECO:0000313" key="1">
    <source>
        <dbReference type="EMBL" id="SDX40559.1"/>
    </source>
</evidence>
<reference evidence="2" key="1">
    <citation type="submission" date="2016-10" db="EMBL/GenBank/DDBJ databases">
        <authorList>
            <person name="Varghese N."/>
            <person name="Submissions S."/>
        </authorList>
    </citation>
    <scope>NUCLEOTIDE SEQUENCE [LARGE SCALE GENOMIC DNA]</scope>
    <source>
        <strain evidence="2">DSM 217</strain>
    </source>
</reference>
<proteinExistence type="predicted"/>
<dbReference type="RefSeq" id="WP_093036496.1">
    <property type="nucleotide sequence ID" value="NZ_FNNZ01000024.1"/>
</dbReference>
<dbReference type="OrthoDB" id="5758570at2"/>
<dbReference type="AlphaFoldDB" id="A0A1H3BHN1"/>
<accession>A0A1H3BHN1</accession>
<dbReference type="EMBL" id="FNNZ01000024">
    <property type="protein sequence ID" value="SDX40559.1"/>
    <property type="molecule type" value="Genomic_DNA"/>
</dbReference>